<dbReference type="RefSeq" id="WP_153341728.1">
    <property type="nucleotide sequence ID" value="NZ_WIVE01000009.1"/>
</dbReference>
<evidence type="ECO:0000313" key="5">
    <source>
        <dbReference type="Proteomes" id="UP000434582"/>
    </source>
</evidence>
<dbReference type="GO" id="GO:0005737">
    <property type="term" value="C:cytoplasm"/>
    <property type="evidence" value="ECO:0007669"/>
    <property type="project" value="UniProtKB-SubCell"/>
</dbReference>
<gene>
    <name evidence="3" type="primary">ureD</name>
    <name evidence="4" type="ORF">GHC57_04795</name>
</gene>
<comment type="subunit">
    <text evidence="3">UreD, UreF and UreG form a complex that acts as a GTP-hydrolysis-dependent molecular chaperone, activating the urease apoprotein by helping to assemble the nickel containing metallocenter of UreC. The UreE protein probably delivers the nickel.</text>
</comment>
<dbReference type="AlphaFoldDB" id="A0A7X1ZC39"/>
<evidence type="ECO:0000256" key="2">
    <source>
        <dbReference type="ARBA" id="ARBA00023186"/>
    </source>
</evidence>
<dbReference type="Pfam" id="PF01774">
    <property type="entry name" value="UreD"/>
    <property type="match status" value="1"/>
</dbReference>
<evidence type="ECO:0000256" key="3">
    <source>
        <dbReference type="HAMAP-Rule" id="MF_01384"/>
    </source>
</evidence>
<dbReference type="HAMAP" id="MF_01384">
    <property type="entry name" value="UreD"/>
    <property type="match status" value="1"/>
</dbReference>
<dbReference type="GO" id="GO:0016151">
    <property type="term" value="F:nickel cation binding"/>
    <property type="evidence" value="ECO:0007669"/>
    <property type="project" value="UniProtKB-UniRule"/>
</dbReference>
<keyword evidence="3" id="KW-0996">Nickel insertion</keyword>
<reference evidence="4 5" key="1">
    <citation type="submission" date="2019-10" db="EMBL/GenBank/DDBJ databases">
        <title>Draft whole-genome sequence of the purple nonsulfur photosynthetic bacterium Roseospira navarrensis DSM 15114.</title>
        <authorList>
            <person name="Kyndt J.A."/>
            <person name="Meyer T.E."/>
        </authorList>
    </citation>
    <scope>NUCLEOTIDE SEQUENCE [LARGE SCALE GENOMIC DNA]</scope>
    <source>
        <strain evidence="4 5">DSM 15114</strain>
    </source>
</reference>
<keyword evidence="3" id="KW-0963">Cytoplasm</keyword>
<dbReference type="PANTHER" id="PTHR33643">
    <property type="entry name" value="UREASE ACCESSORY PROTEIN D"/>
    <property type="match status" value="1"/>
</dbReference>
<keyword evidence="2 3" id="KW-0143">Chaperone</keyword>
<comment type="function">
    <text evidence="3">Required for maturation of urease via the functional incorporation of the urease nickel metallocenter.</text>
</comment>
<evidence type="ECO:0000256" key="1">
    <source>
        <dbReference type="ARBA" id="ARBA00007177"/>
    </source>
</evidence>
<protein>
    <recommendedName>
        <fullName evidence="3">Urease accessory protein UreD</fullName>
    </recommendedName>
</protein>
<dbReference type="EMBL" id="WIVE01000009">
    <property type="protein sequence ID" value="MQX35834.1"/>
    <property type="molecule type" value="Genomic_DNA"/>
</dbReference>
<organism evidence="4 5">
    <name type="scientific">Roseospira navarrensis</name>
    <dbReference type="NCBI Taxonomy" id="140058"/>
    <lineage>
        <taxon>Bacteria</taxon>
        <taxon>Pseudomonadati</taxon>
        <taxon>Pseudomonadota</taxon>
        <taxon>Alphaproteobacteria</taxon>
        <taxon>Rhodospirillales</taxon>
        <taxon>Rhodospirillaceae</taxon>
        <taxon>Roseospira</taxon>
    </lineage>
</organism>
<dbReference type="InterPro" id="IPR002669">
    <property type="entry name" value="UreD"/>
</dbReference>
<accession>A0A7X1ZC39</accession>
<keyword evidence="5" id="KW-1185">Reference proteome</keyword>
<comment type="similarity">
    <text evidence="1 3">Belongs to the UreD family.</text>
</comment>
<evidence type="ECO:0000313" key="4">
    <source>
        <dbReference type="EMBL" id="MQX35834.1"/>
    </source>
</evidence>
<name>A0A7X1ZC39_9PROT</name>
<comment type="caution">
    <text evidence="4">The sequence shown here is derived from an EMBL/GenBank/DDBJ whole genome shotgun (WGS) entry which is preliminary data.</text>
</comment>
<dbReference type="Proteomes" id="UP000434582">
    <property type="component" value="Unassembled WGS sequence"/>
</dbReference>
<dbReference type="PANTHER" id="PTHR33643:SF1">
    <property type="entry name" value="UREASE ACCESSORY PROTEIN D"/>
    <property type="match status" value="1"/>
</dbReference>
<comment type="subcellular location">
    <subcellularLocation>
        <location evidence="3">Cytoplasm</location>
    </subcellularLocation>
</comment>
<dbReference type="OrthoDB" id="9798842at2"/>
<proteinExistence type="inferred from homology"/>
<sequence length="288" mass="30253">MSPDGARTDAAIRRQTAVGRLGLVLRGDGPVTRLVDLDQAAPLRALFPHPVPGEPLTACVANTGGGLVAGDRLSVSVTVVEGARAMVMAQAAEKVYRSGTGDAAEVSVSLTAGAESWLEWLPRETIVFDRARLRRETVLNLDPTAHVLAGEIVVLGRRAHGETLTRGLIRDTWAVRISGRLVWADALHLEGDLARAGQAPAGFAGAEALATLIARLPGQEAALTDAVRTRLETHDRVRAGCTTVNGLMICRILAPATVAALGAFADVWTLLRQAGGGHAASLPRLWSI</sequence>